<gene>
    <name evidence="5" type="ORF">PgNI_11983</name>
</gene>
<dbReference type="GO" id="GO:0008270">
    <property type="term" value="F:zinc ion binding"/>
    <property type="evidence" value="ECO:0007669"/>
    <property type="project" value="UniProtKB-KW"/>
</dbReference>
<dbReference type="PROSITE" id="PS00028">
    <property type="entry name" value="ZINC_FINGER_C2H2_1"/>
    <property type="match status" value="1"/>
</dbReference>
<keyword evidence="2" id="KW-0732">Signal</keyword>
<dbReference type="Proteomes" id="UP000515153">
    <property type="component" value="Unplaced"/>
</dbReference>
<protein>
    <recommendedName>
        <fullName evidence="3">C2H2-type domain-containing protein</fullName>
    </recommendedName>
</protein>
<evidence type="ECO:0000313" key="5">
    <source>
        <dbReference type="RefSeq" id="XP_030977282.1"/>
    </source>
</evidence>
<keyword evidence="4" id="KW-1185">Reference proteome</keyword>
<proteinExistence type="predicted"/>
<dbReference type="GeneID" id="41966846"/>
<sequence length="82" mass="9424">MQVINMLSFAVLFALRATAVPMPLTTGVQCSHTKPEGLTIPQVETLYKSHQKRQTYWLCRACNEQFKTRAQLQRHKDTVVHP</sequence>
<reference evidence="5" key="3">
    <citation type="submission" date="2025-08" db="UniProtKB">
        <authorList>
            <consortium name="RefSeq"/>
        </authorList>
    </citation>
    <scope>IDENTIFICATION</scope>
    <source>
        <strain evidence="5">NI907</strain>
    </source>
</reference>
<organism evidence="4 5">
    <name type="scientific">Pyricularia grisea</name>
    <name type="common">Crabgrass-specific blast fungus</name>
    <name type="synonym">Magnaporthe grisea</name>
    <dbReference type="NCBI Taxonomy" id="148305"/>
    <lineage>
        <taxon>Eukaryota</taxon>
        <taxon>Fungi</taxon>
        <taxon>Dikarya</taxon>
        <taxon>Ascomycota</taxon>
        <taxon>Pezizomycotina</taxon>
        <taxon>Sordariomycetes</taxon>
        <taxon>Sordariomycetidae</taxon>
        <taxon>Magnaporthales</taxon>
        <taxon>Pyriculariaceae</taxon>
        <taxon>Pyricularia</taxon>
    </lineage>
</organism>
<feature type="domain" description="C2H2-type" evidence="3">
    <location>
        <begin position="57"/>
        <end position="82"/>
    </location>
</feature>
<keyword evidence="1" id="KW-0479">Metal-binding</keyword>
<evidence type="ECO:0000313" key="4">
    <source>
        <dbReference type="Proteomes" id="UP000515153"/>
    </source>
</evidence>
<reference evidence="5" key="2">
    <citation type="submission" date="2019-10" db="EMBL/GenBank/DDBJ databases">
        <authorList>
            <consortium name="NCBI Genome Project"/>
        </authorList>
    </citation>
    <scope>NUCLEOTIDE SEQUENCE</scope>
    <source>
        <strain evidence="5">NI907</strain>
    </source>
</reference>
<dbReference type="InterPro" id="IPR013087">
    <property type="entry name" value="Znf_C2H2_type"/>
</dbReference>
<evidence type="ECO:0000256" key="2">
    <source>
        <dbReference type="SAM" id="SignalP"/>
    </source>
</evidence>
<dbReference type="AlphaFoldDB" id="A0A6P8AQW7"/>
<dbReference type="KEGG" id="pgri:PgNI_11983"/>
<feature type="chain" id="PRO_5028461102" description="C2H2-type domain-containing protein" evidence="2">
    <location>
        <begin position="20"/>
        <end position="82"/>
    </location>
</feature>
<feature type="signal peptide" evidence="2">
    <location>
        <begin position="1"/>
        <end position="19"/>
    </location>
</feature>
<dbReference type="PROSITE" id="PS50157">
    <property type="entry name" value="ZINC_FINGER_C2H2_2"/>
    <property type="match status" value="1"/>
</dbReference>
<accession>A0A6P8AQW7</accession>
<dbReference type="RefSeq" id="XP_030977282.1">
    <property type="nucleotide sequence ID" value="XM_031131941.1"/>
</dbReference>
<keyword evidence="1" id="KW-0862">Zinc</keyword>
<evidence type="ECO:0000256" key="1">
    <source>
        <dbReference type="PROSITE-ProRule" id="PRU00042"/>
    </source>
</evidence>
<keyword evidence="1" id="KW-0863">Zinc-finger</keyword>
<reference evidence="5" key="1">
    <citation type="journal article" date="2019" name="Mol. Biol. Evol.">
        <title>Blast fungal genomes show frequent chromosomal changes, gene gains and losses, and effector gene turnover.</title>
        <authorList>
            <person name="Gomez Luciano L.B."/>
            <person name="Jason Tsai I."/>
            <person name="Chuma I."/>
            <person name="Tosa Y."/>
            <person name="Chen Y.H."/>
            <person name="Li J.Y."/>
            <person name="Li M.Y."/>
            <person name="Jade Lu M.Y."/>
            <person name="Nakayashiki H."/>
            <person name="Li W.H."/>
        </authorList>
    </citation>
    <scope>NUCLEOTIDE SEQUENCE</scope>
    <source>
        <strain evidence="5">NI907</strain>
    </source>
</reference>
<name>A0A6P8AQW7_PYRGI</name>
<evidence type="ECO:0000259" key="3">
    <source>
        <dbReference type="PROSITE" id="PS50157"/>
    </source>
</evidence>